<dbReference type="Pfam" id="PF12024">
    <property type="entry name" value="DUF3512"/>
    <property type="match status" value="1"/>
</dbReference>
<gene>
    <name evidence="1" type="ORF">OBRU01_20064</name>
</gene>
<dbReference type="InterPro" id="IPR021900">
    <property type="entry name" value="DUF3512"/>
</dbReference>
<dbReference type="STRING" id="104452.A0A0L7KVD1"/>
<keyword evidence="2" id="KW-1185">Reference proteome</keyword>
<reference evidence="1 2" key="1">
    <citation type="journal article" date="2015" name="Genome Biol. Evol.">
        <title>The genome of winter moth (Operophtera brumata) provides a genomic perspective on sexual dimorphism and phenology.</title>
        <authorList>
            <person name="Derks M.F."/>
            <person name="Smit S."/>
            <person name="Salis L."/>
            <person name="Schijlen E."/>
            <person name="Bossers A."/>
            <person name="Mateman C."/>
            <person name="Pijl A.S."/>
            <person name="de Ridder D."/>
            <person name="Groenen M.A."/>
            <person name="Visser M.E."/>
            <person name="Megens H.J."/>
        </authorList>
    </citation>
    <scope>NUCLEOTIDE SEQUENCE [LARGE SCALE GENOMIC DNA]</scope>
    <source>
        <strain evidence="1">WM2013NL</strain>
        <tissue evidence="1">Head and thorax</tissue>
    </source>
</reference>
<evidence type="ECO:0000313" key="2">
    <source>
        <dbReference type="Proteomes" id="UP000037510"/>
    </source>
</evidence>
<proteinExistence type="predicted"/>
<name>A0A0L7KVD1_OPEBR</name>
<dbReference type="EMBL" id="JTDY01005234">
    <property type="protein sequence ID" value="KOB67222.1"/>
    <property type="molecule type" value="Genomic_DNA"/>
</dbReference>
<accession>A0A0L7KVD1</accession>
<evidence type="ECO:0000313" key="1">
    <source>
        <dbReference type="EMBL" id="KOB67222.1"/>
    </source>
</evidence>
<protein>
    <submittedName>
        <fullName evidence="1">Bromodomain-containing protein 7</fullName>
    </submittedName>
</protein>
<comment type="caution">
    <text evidence="1">The sequence shown here is derived from an EMBL/GenBank/DDBJ whole genome shotgun (WGS) entry which is preliminary data.</text>
</comment>
<dbReference type="Proteomes" id="UP000037510">
    <property type="component" value="Unassembled WGS sequence"/>
</dbReference>
<organism evidence="1 2">
    <name type="scientific">Operophtera brumata</name>
    <name type="common">Winter moth</name>
    <name type="synonym">Phalaena brumata</name>
    <dbReference type="NCBI Taxonomy" id="104452"/>
    <lineage>
        <taxon>Eukaryota</taxon>
        <taxon>Metazoa</taxon>
        <taxon>Ecdysozoa</taxon>
        <taxon>Arthropoda</taxon>
        <taxon>Hexapoda</taxon>
        <taxon>Insecta</taxon>
        <taxon>Pterygota</taxon>
        <taxon>Neoptera</taxon>
        <taxon>Endopterygota</taxon>
        <taxon>Lepidoptera</taxon>
        <taxon>Glossata</taxon>
        <taxon>Ditrysia</taxon>
        <taxon>Geometroidea</taxon>
        <taxon>Geometridae</taxon>
        <taxon>Larentiinae</taxon>
        <taxon>Operophtera</taxon>
    </lineage>
</organism>
<sequence length="219" mass="24473">MSEAPSTNAAFPRMDHEGKTTLCLATHTVSGPGGAPAAPGEERPLTLGQLMGKLNHGTGTLHTQREDRRNIAKGVRPLTYGPFSSYAPSYDATFASLTKEESHLIYHTLLDVESLRSLSELGVDVEFLSEVEDDIAASQRDYGIAPALRHTADLIQRLYKEQWDRVDVEFLSEVEDDIAASQRDYGIASALRHTANLIQRLYKEQWDRIDFLETHFSNR</sequence>
<dbReference type="AlphaFoldDB" id="A0A0L7KVD1"/>